<reference evidence="13 14" key="1">
    <citation type="journal article" date="2013" name="Front. Plant Sci.">
        <title>The Reference Genome of the Halophytic Plant Eutrema salsugineum.</title>
        <authorList>
            <person name="Yang R."/>
            <person name="Jarvis D.E."/>
            <person name="Chen H."/>
            <person name="Beilstein M.A."/>
            <person name="Grimwood J."/>
            <person name="Jenkins J."/>
            <person name="Shu S."/>
            <person name="Prochnik S."/>
            <person name="Xin M."/>
            <person name="Ma C."/>
            <person name="Schmutz J."/>
            <person name="Wing R.A."/>
            <person name="Mitchell-Olds T."/>
            <person name="Schumaker K.S."/>
            <person name="Wang X."/>
        </authorList>
    </citation>
    <scope>NUCLEOTIDE SEQUENCE [LARGE SCALE GENOMIC DNA]</scope>
</reference>
<dbReference type="GO" id="GO:0020037">
    <property type="term" value="F:heme binding"/>
    <property type="evidence" value="ECO:0007669"/>
    <property type="project" value="InterPro"/>
</dbReference>
<comment type="cofactor">
    <cofactor evidence="11">
        <name>heme</name>
        <dbReference type="ChEBI" id="CHEBI:30413"/>
    </cofactor>
</comment>
<protein>
    <recommendedName>
        <fullName evidence="15">Cytochrome P450</fullName>
    </recommendedName>
</protein>
<dbReference type="PANTHER" id="PTHR47945:SF5">
    <property type="entry name" value="CYTOCHROME P450 84A1-RELATED"/>
    <property type="match status" value="1"/>
</dbReference>
<dbReference type="GO" id="GO:0004497">
    <property type="term" value="F:monooxygenase activity"/>
    <property type="evidence" value="ECO:0007669"/>
    <property type="project" value="UniProtKB-KW"/>
</dbReference>
<comment type="subcellular location">
    <subcellularLocation>
        <location evidence="1">Membrane</location>
        <topology evidence="1">Single-pass membrane protein</topology>
    </subcellularLocation>
</comment>
<dbReference type="SUPFAM" id="SSF48264">
    <property type="entry name" value="Cytochrome P450"/>
    <property type="match status" value="1"/>
</dbReference>
<dbReference type="PRINTS" id="PR00385">
    <property type="entry name" value="P450"/>
</dbReference>
<evidence type="ECO:0000256" key="7">
    <source>
        <dbReference type="ARBA" id="ARBA00023002"/>
    </source>
</evidence>
<evidence type="ECO:0000256" key="6">
    <source>
        <dbReference type="ARBA" id="ARBA00022989"/>
    </source>
</evidence>
<evidence type="ECO:0008006" key="15">
    <source>
        <dbReference type="Google" id="ProtNLM"/>
    </source>
</evidence>
<dbReference type="OMA" id="FRHVFAI"/>
<dbReference type="AlphaFoldDB" id="V4LJE0"/>
<dbReference type="InterPro" id="IPR001128">
    <property type="entry name" value="Cyt_P450"/>
</dbReference>
<dbReference type="InterPro" id="IPR002401">
    <property type="entry name" value="Cyt_P450_E_grp-I"/>
</dbReference>
<keyword evidence="8 11" id="KW-0408">Iron</keyword>
<keyword evidence="14" id="KW-1185">Reference proteome</keyword>
<keyword evidence="3 11" id="KW-0349">Heme</keyword>
<gene>
    <name evidence="13" type="ORF">EUTSA_v10022643mg</name>
</gene>
<dbReference type="OrthoDB" id="2789670at2759"/>
<feature type="binding site" description="axial binding residue" evidence="11">
    <location>
        <position position="457"/>
    </location>
    <ligand>
        <name>heme</name>
        <dbReference type="ChEBI" id="CHEBI:30413"/>
    </ligand>
    <ligandPart>
        <name>Fe</name>
        <dbReference type="ChEBI" id="CHEBI:18248"/>
    </ligandPart>
</feature>
<dbReference type="PRINTS" id="PR00463">
    <property type="entry name" value="EP450I"/>
</dbReference>
<evidence type="ECO:0000256" key="2">
    <source>
        <dbReference type="ARBA" id="ARBA00010617"/>
    </source>
</evidence>
<dbReference type="eggNOG" id="KOG0156">
    <property type="taxonomic scope" value="Eukaryota"/>
</dbReference>
<dbReference type="EMBL" id="KI517392">
    <property type="protein sequence ID" value="ESQ50650.1"/>
    <property type="molecule type" value="Genomic_DNA"/>
</dbReference>
<keyword evidence="6" id="KW-1133">Transmembrane helix</keyword>
<dbReference type="InterPro" id="IPR053062">
    <property type="entry name" value="CYP450_84A"/>
</dbReference>
<keyword evidence="4" id="KW-0812">Transmembrane</keyword>
<dbReference type="GO" id="GO:0005506">
    <property type="term" value="F:iron ion binding"/>
    <property type="evidence" value="ECO:0007669"/>
    <property type="project" value="InterPro"/>
</dbReference>
<dbReference type="GO" id="GO:0016705">
    <property type="term" value="F:oxidoreductase activity, acting on paired donors, with incorporation or reduction of molecular oxygen"/>
    <property type="evidence" value="ECO:0007669"/>
    <property type="project" value="InterPro"/>
</dbReference>
<dbReference type="FunFam" id="1.10.630.10:FF:000054">
    <property type="entry name" value="Cytochrome P450 84A1"/>
    <property type="match status" value="1"/>
</dbReference>
<dbReference type="KEGG" id="eus:EUTSA_v10022643mg"/>
<dbReference type="GO" id="GO:0016020">
    <property type="term" value="C:membrane"/>
    <property type="evidence" value="ECO:0007669"/>
    <property type="project" value="UniProtKB-SubCell"/>
</dbReference>
<proteinExistence type="inferred from homology"/>
<evidence type="ECO:0000256" key="1">
    <source>
        <dbReference type="ARBA" id="ARBA00004167"/>
    </source>
</evidence>
<evidence type="ECO:0000313" key="13">
    <source>
        <dbReference type="EMBL" id="ESQ50650.1"/>
    </source>
</evidence>
<dbReference type="PANTHER" id="PTHR47945">
    <property type="entry name" value="CYTOCHROME P450 84A1-RELATED"/>
    <property type="match status" value="1"/>
</dbReference>
<evidence type="ECO:0000256" key="5">
    <source>
        <dbReference type="ARBA" id="ARBA00022723"/>
    </source>
</evidence>
<evidence type="ECO:0000256" key="4">
    <source>
        <dbReference type="ARBA" id="ARBA00022692"/>
    </source>
</evidence>
<organism evidence="13 14">
    <name type="scientific">Eutrema salsugineum</name>
    <name type="common">Saltwater cress</name>
    <name type="synonym">Sisymbrium salsugineum</name>
    <dbReference type="NCBI Taxonomy" id="72664"/>
    <lineage>
        <taxon>Eukaryota</taxon>
        <taxon>Viridiplantae</taxon>
        <taxon>Streptophyta</taxon>
        <taxon>Embryophyta</taxon>
        <taxon>Tracheophyta</taxon>
        <taxon>Spermatophyta</taxon>
        <taxon>Magnoliopsida</taxon>
        <taxon>eudicotyledons</taxon>
        <taxon>Gunneridae</taxon>
        <taxon>Pentapetalae</taxon>
        <taxon>rosids</taxon>
        <taxon>malvids</taxon>
        <taxon>Brassicales</taxon>
        <taxon>Brassicaceae</taxon>
        <taxon>Eutremeae</taxon>
        <taxon>Eutrema</taxon>
    </lineage>
</organism>
<sequence length="521" mass="58918">MESLLSQTLNQVIDPTKTALLITVSLVVVAYLLSQRLKPLYPPGPKGLPIIGNMLMMDQLTHHGLAKLANQYGGLFHLRMGFRHVFAITSPDVARQVLQVQDISFSNRPVTIAINYLTYDLADMAFAPYGPFWRQMRKVCVMKVFSRKRAESWASVRDEVNNMVRSLSSNLGKPVNVGELIFTLTRNITYRAAFGAACETEQDEFIRILQEFSKLFGAFNIADFIPFLGWFDLQGINKRLVKARNDLDGFIDEVIDEHMKKREIVNVDEDTDMVDDLLAFYSEEEKLVSEDSSTDRNKNAMKLTRDNIKALVMDVMFGGTETMASGIEWALTELLRNPNELKRLQQELAEVVGLDRRVDETHLEKLTFLKCTLKETMRLHPPIPLILHEAVEDTKLQGFSVPKGSRLMINAFAIARDPKLWVDPEAFRPSRFMEPGMPDFMGTNFEFIPFGAGRRSCPGMQLGLYAMEVAVANIIHCYTWQLPNGMKPSELDMSDVMGLTAPRATRLIAVPNTRLICPVST</sequence>
<name>V4LJE0_EUTSA</name>
<evidence type="ECO:0000256" key="10">
    <source>
        <dbReference type="ARBA" id="ARBA00023136"/>
    </source>
</evidence>
<dbReference type="InterPro" id="IPR036396">
    <property type="entry name" value="Cyt_P450_sf"/>
</dbReference>
<dbReference type="Pfam" id="PF00067">
    <property type="entry name" value="p450"/>
    <property type="match status" value="1"/>
</dbReference>
<evidence type="ECO:0000256" key="8">
    <source>
        <dbReference type="ARBA" id="ARBA00023004"/>
    </source>
</evidence>
<dbReference type="Gene3D" id="1.10.630.10">
    <property type="entry name" value="Cytochrome P450"/>
    <property type="match status" value="1"/>
</dbReference>
<evidence type="ECO:0000256" key="11">
    <source>
        <dbReference type="PIRSR" id="PIRSR602401-1"/>
    </source>
</evidence>
<evidence type="ECO:0000313" key="14">
    <source>
        <dbReference type="Proteomes" id="UP000030689"/>
    </source>
</evidence>
<keyword evidence="5 11" id="KW-0479">Metal-binding</keyword>
<keyword evidence="7 12" id="KW-0560">Oxidoreductase</keyword>
<dbReference type="CDD" id="cd11072">
    <property type="entry name" value="CYP71-like"/>
    <property type="match status" value="1"/>
</dbReference>
<dbReference type="PROSITE" id="PS00086">
    <property type="entry name" value="CYTOCHROME_P450"/>
    <property type="match status" value="1"/>
</dbReference>
<dbReference type="InterPro" id="IPR017972">
    <property type="entry name" value="Cyt_P450_CS"/>
</dbReference>
<comment type="similarity">
    <text evidence="2 12">Belongs to the cytochrome P450 family.</text>
</comment>
<dbReference type="Gramene" id="ESQ50650">
    <property type="protein sequence ID" value="ESQ50650"/>
    <property type="gene ID" value="EUTSA_v10022643mg"/>
</dbReference>
<evidence type="ECO:0000256" key="3">
    <source>
        <dbReference type="ARBA" id="ARBA00022617"/>
    </source>
</evidence>
<evidence type="ECO:0000256" key="9">
    <source>
        <dbReference type="ARBA" id="ARBA00023033"/>
    </source>
</evidence>
<accession>V4LJE0</accession>
<dbReference type="Proteomes" id="UP000030689">
    <property type="component" value="Unassembled WGS sequence"/>
</dbReference>
<dbReference type="STRING" id="72664.V4LJE0"/>
<evidence type="ECO:0000256" key="12">
    <source>
        <dbReference type="RuleBase" id="RU000461"/>
    </source>
</evidence>
<keyword evidence="10" id="KW-0472">Membrane</keyword>
<keyword evidence="9 12" id="KW-0503">Monooxygenase</keyword>